<organism evidence="2 3">
    <name type="scientific">Pseudomassariella vexata</name>
    <dbReference type="NCBI Taxonomy" id="1141098"/>
    <lineage>
        <taxon>Eukaryota</taxon>
        <taxon>Fungi</taxon>
        <taxon>Dikarya</taxon>
        <taxon>Ascomycota</taxon>
        <taxon>Pezizomycotina</taxon>
        <taxon>Sordariomycetes</taxon>
        <taxon>Xylariomycetidae</taxon>
        <taxon>Amphisphaeriales</taxon>
        <taxon>Pseudomassariaceae</taxon>
        <taxon>Pseudomassariella</taxon>
    </lineage>
</organism>
<dbReference type="RefSeq" id="XP_040711147.1">
    <property type="nucleotide sequence ID" value="XM_040861196.1"/>
</dbReference>
<dbReference type="Proteomes" id="UP000193689">
    <property type="component" value="Unassembled WGS sequence"/>
</dbReference>
<dbReference type="AlphaFoldDB" id="A0A1Y2DFQ1"/>
<protein>
    <recommendedName>
        <fullName evidence="1">Heterokaryon incompatibility domain-containing protein</fullName>
    </recommendedName>
</protein>
<dbReference type="EMBL" id="MCFJ01000017">
    <property type="protein sequence ID" value="ORY58112.1"/>
    <property type="molecule type" value="Genomic_DNA"/>
</dbReference>
<gene>
    <name evidence="2" type="ORF">BCR38DRAFT_448054</name>
</gene>
<dbReference type="PANTHER" id="PTHR33112">
    <property type="entry name" value="DOMAIN PROTEIN, PUTATIVE-RELATED"/>
    <property type="match status" value="1"/>
</dbReference>
<dbReference type="OrthoDB" id="3486565at2759"/>
<proteinExistence type="predicted"/>
<dbReference type="GeneID" id="63777408"/>
<evidence type="ECO:0000313" key="3">
    <source>
        <dbReference type="Proteomes" id="UP000193689"/>
    </source>
</evidence>
<dbReference type="STRING" id="1141098.A0A1Y2DFQ1"/>
<dbReference type="PANTHER" id="PTHR33112:SF16">
    <property type="entry name" value="HETEROKARYON INCOMPATIBILITY DOMAIN-CONTAINING PROTEIN"/>
    <property type="match status" value="1"/>
</dbReference>
<sequence length="110" mass="12391">MITVTRTLKLSYLWIDSLCIIQDSPSDWEKEASLMGSVYSFSHLTICVSSSPNPSTLFLRPRESDWLPKSFSFPVSPGISVPIQARKCHLLAAPLEQRLYEPPFTSSWAT</sequence>
<dbReference type="InParanoid" id="A0A1Y2DFQ1"/>
<keyword evidence="3" id="KW-1185">Reference proteome</keyword>
<dbReference type="Pfam" id="PF06985">
    <property type="entry name" value="HET"/>
    <property type="match status" value="1"/>
</dbReference>
<reference evidence="2 3" key="1">
    <citation type="submission" date="2016-07" db="EMBL/GenBank/DDBJ databases">
        <title>Pervasive Adenine N6-methylation of Active Genes in Fungi.</title>
        <authorList>
            <consortium name="DOE Joint Genome Institute"/>
            <person name="Mondo S.J."/>
            <person name="Dannebaum R.O."/>
            <person name="Kuo R.C."/>
            <person name="Labutti K."/>
            <person name="Haridas S."/>
            <person name="Kuo A."/>
            <person name="Salamov A."/>
            <person name="Ahrendt S.R."/>
            <person name="Lipzen A."/>
            <person name="Sullivan W."/>
            <person name="Andreopoulos W.B."/>
            <person name="Clum A."/>
            <person name="Lindquist E."/>
            <person name="Daum C."/>
            <person name="Ramamoorthy G.K."/>
            <person name="Gryganskyi A."/>
            <person name="Culley D."/>
            <person name="Magnuson J.K."/>
            <person name="James T.Y."/>
            <person name="O'Malley M.A."/>
            <person name="Stajich J.E."/>
            <person name="Spatafora J.W."/>
            <person name="Visel A."/>
            <person name="Grigoriev I.V."/>
        </authorList>
    </citation>
    <scope>NUCLEOTIDE SEQUENCE [LARGE SCALE GENOMIC DNA]</scope>
    <source>
        <strain evidence="2 3">CBS 129021</strain>
    </source>
</reference>
<comment type="caution">
    <text evidence="2">The sequence shown here is derived from an EMBL/GenBank/DDBJ whole genome shotgun (WGS) entry which is preliminary data.</text>
</comment>
<name>A0A1Y2DFQ1_9PEZI</name>
<accession>A0A1Y2DFQ1</accession>
<feature type="domain" description="Heterokaryon incompatibility" evidence="1">
    <location>
        <begin position="2"/>
        <end position="69"/>
    </location>
</feature>
<dbReference type="InterPro" id="IPR010730">
    <property type="entry name" value="HET"/>
</dbReference>
<evidence type="ECO:0000259" key="1">
    <source>
        <dbReference type="Pfam" id="PF06985"/>
    </source>
</evidence>
<evidence type="ECO:0000313" key="2">
    <source>
        <dbReference type="EMBL" id="ORY58112.1"/>
    </source>
</evidence>